<evidence type="ECO:0000313" key="6">
    <source>
        <dbReference type="Proteomes" id="UP000549394"/>
    </source>
</evidence>
<accession>A0A7I8VG98</accession>
<feature type="binding site" evidence="2">
    <location>
        <begin position="452"/>
        <end position="454"/>
    </location>
    <ligand>
        <name>L-glutamate</name>
        <dbReference type="ChEBI" id="CHEBI:29985"/>
    </ligand>
</feature>
<keyword evidence="4" id="KW-1133">Transmembrane helix</keyword>
<evidence type="ECO:0000256" key="3">
    <source>
        <dbReference type="SAM" id="MobiDB-lite"/>
    </source>
</evidence>
<dbReference type="GO" id="GO:0036374">
    <property type="term" value="F:glutathione hydrolase activity"/>
    <property type="evidence" value="ECO:0007669"/>
    <property type="project" value="InterPro"/>
</dbReference>
<feature type="binding site" evidence="2">
    <location>
        <position position="157"/>
    </location>
    <ligand>
        <name>L-glutamate</name>
        <dbReference type="ChEBI" id="CHEBI:29985"/>
    </ligand>
</feature>
<dbReference type="GO" id="GO:0005886">
    <property type="term" value="C:plasma membrane"/>
    <property type="evidence" value="ECO:0007669"/>
    <property type="project" value="TreeGrafter"/>
</dbReference>
<name>A0A7I8VG98_9ANNE</name>
<dbReference type="PANTHER" id="PTHR11686:SF54">
    <property type="entry name" value="GLUTATHIONE HYDROLASE 7"/>
    <property type="match status" value="1"/>
</dbReference>
<dbReference type="Gene3D" id="3.60.20.40">
    <property type="match status" value="1"/>
</dbReference>
<keyword evidence="4" id="KW-0472">Membrane</keyword>
<evidence type="ECO:0000256" key="1">
    <source>
        <dbReference type="PIRSR" id="PIRSR600101-1"/>
    </source>
</evidence>
<feature type="region of interest" description="Disordered" evidence="3">
    <location>
        <begin position="1"/>
        <end position="29"/>
    </location>
</feature>
<keyword evidence="6" id="KW-1185">Reference proteome</keyword>
<feature type="active site" description="Nucleophile" evidence="1">
    <location>
        <position position="434"/>
    </location>
</feature>
<dbReference type="InterPro" id="IPR029055">
    <property type="entry name" value="Ntn_hydrolases_N"/>
</dbReference>
<feature type="binding site" evidence="2">
    <location>
        <position position="475"/>
    </location>
    <ligand>
        <name>L-glutamate</name>
        <dbReference type="ChEBI" id="CHEBI:29985"/>
    </ligand>
</feature>
<dbReference type="InterPro" id="IPR000101">
    <property type="entry name" value="GGT_peptidase"/>
</dbReference>
<gene>
    <name evidence="5" type="ORF">DGYR_LOCUS3543</name>
</gene>
<feature type="transmembrane region" description="Helical" evidence="4">
    <location>
        <begin position="60"/>
        <end position="82"/>
    </location>
</feature>
<keyword evidence="4" id="KW-0812">Transmembrane</keyword>
<dbReference type="EMBL" id="CAJFCJ010000005">
    <property type="protein sequence ID" value="CAD5114720.1"/>
    <property type="molecule type" value="Genomic_DNA"/>
</dbReference>
<dbReference type="Pfam" id="PF01019">
    <property type="entry name" value="G_glu_transpept"/>
    <property type="match status" value="1"/>
</dbReference>
<dbReference type="AlphaFoldDB" id="A0A7I8VG98"/>
<organism evidence="5 6">
    <name type="scientific">Dimorphilus gyrociliatus</name>
    <dbReference type="NCBI Taxonomy" id="2664684"/>
    <lineage>
        <taxon>Eukaryota</taxon>
        <taxon>Metazoa</taxon>
        <taxon>Spiralia</taxon>
        <taxon>Lophotrochozoa</taxon>
        <taxon>Annelida</taxon>
        <taxon>Polychaeta</taxon>
        <taxon>Polychaeta incertae sedis</taxon>
        <taxon>Dinophilidae</taxon>
        <taxon>Dimorphilus</taxon>
    </lineage>
</organism>
<dbReference type="Gene3D" id="1.10.246.130">
    <property type="match status" value="1"/>
</dbReference>
<evidence type="ECO:0000256" key="2">
    <source>
        <dbReference type="PIRSR" id="PIRSR600101-2"/>
    </source>
</evidence>
<dbReference type="PRINTS" id="PR01210">
    <property type="entry name" value="GGTRANSPTASE"/>
</dbReference>
<evidence type="ECO:0000256" key="4">
    <source>
        <dbReference type="SAM" id="Phobius"/>
    </source>
</evidence>
<dbReference type="InterPro" id="IPR043138">
    <property type="entry name" value="GGT_lsub"/>
</dbReference>
<sequence length="618" mass="67588">MASPTDAGPVQEVATDQYSPTTDDKDKLILGKNPERSELSPLQIQDCNQTPQPPSETLKILIVSSIIFSVGVTVALILTIYLGPPQVEPTGAVVCDVPKCSDLGRKILEDGGSAVDAAVTTTLCVGLVDAQFSGVGGGGFMVVRKHKQDVNLAIDFRETAPGKTTKEMFKGKENSLFKNGLSVAVPGEIKGLYEAHQKFGQKSWKDVVMPVVKLARDGFEATADMIRVLEKEKDLIKNTYADPQKHLRTNYFNGENIIKKGDKIKRTVFANVLEKVALNGPDAFYKGPIAENIVSAVNKSGGIMTLSDLANYKVKTYVPVTSEFLGNILHMPSFPSGSPATALILNILKKYKLKKADKKDPLFYHRFIEATKFARSLWLNKSGDLMNNEEPKHLVTSVFLNETVAERLKDLINDNSTNDEDFYKFPNEPLSFGTSHISVIGPSEDLVSLTTTINMHFGAGVVTKDDVILNNEMADFSIPGLHEDEFNFPEPFKRPRSAMAPVILRKKDSQCGLRLSVGGVNGSRIFPGVGQVISNIVGLQMNISEAIKVPRLFPVVTTRVVEYDRPDEIGGLKEALEKKGHKLKIDNNGVNLVNLAGKLDEDIIGYADPRRAGKASVF</sequence>
<dbReference type="Proteomes" id="UP000549394">
    <property type="component" value="Unassembled WGS sequence"/>
</dbReference>
<dbReference type="SUPFAM" id="SSF56235">
    <property type="entry name" value="N-terminal nucleophile aminohydrolases (Ntn hydrolases)"/>
    <property type="match status" value="1"/>
</dbReference>
<reference evidence="5 6" key="1">
    <citation type="submission" date="2020-08" db="EMBL/GenBank/DDBJ databases">
        <authorList>
            <person name="Hejnol A."/>
        </authorList>
    </citation>
    <scope>NUCLEOTIDE SEQUENCE [LARGE SCALE GENOMIC DNA]</scope>
</reference>
<dbReference type="PANTHER" id="PTHR11686">
    <property type="entry name" value="GAMMA GLUTAMYL TRANSPEPTIDASE"/>
    <property type="match status" value="1"/>
</dbReference>
<comment type="caution">
    <text evidence="5">The sequence shown here is derived from an EMBL/GenBank/DDBJ whole genome shotgun (WGS) entry which is preliminary data.</text>
</comment>
<dbReference type="OrthoDB" id="1081007at2759"/>
<protein>
    <submittedName>
        <fullName evidence="5">DgyrCDS3763</fullName>
    </submittedName>
</protein>
<feature type="binding site" evidence="2">
    <location>
        <position position="522"/>
    </location>
    <ligand>
        <name>L-glutamate</name>
        <dbReference type="ChEBI" id="CHEBI:29985"/>
    </ligand>
</feature>
<dbReference type="InterPro" id="IPR043137">
    <property type="entry name" value="GGT_ssub_C"/>
</dbReference>
<dbReference type="GO" id="GO:0006751">
    <property type="term" value="P:glutathione catabolic process"/>
    <property type="evidence" value="ECO:0007669"/>
    <property type="project" value="InterPro"/>
</dbReference>
<proteinExistence type="predicted"/>
<evidence type="ECO:0000313" key="5">
    <source>
        <dbReference type="EMBL" id="CAD5114720.1"/>
    </source>
</evidence>